<keyword evidence="2" id="KW-0964">Secreted</keyword>
<dbReference type="EMBL" id="SOYY01000014">
    <property type="protein sequence ID" value="KAA0712518.1"/>
    <property type="molecule type" value="Genomic_DNA"/>
</dbReference>
<evidence type="ECO:0000256" key="4">
    <source>
        <dbReference type="ARBA" id="ARBA00022737"/>
    </source>
</evidence>
<feature type="region of interest" description="Disordered" evidence="7">
    <location>
        <begin position="312"/>
        <end position="371"/>
    </location>
</feature>
<keyword evidence="3 8" id="KW-0732">Signal</keyword>
<evidence type="ECO:0000256" key="8">
    <source>
        <dbReference type="SAM" id="SignalP"/>
    </source>
</evidence>
<reference evidence="10 11" key="1">
    <citation type="journal article" date="2019" name="Mol. Ecol. Resour.">
        <title>Chromosome-level genome assembly of Triplophysa tibetana, a fish adapted to the harsh high-altitude environment of the Tibetan Plateau.</title>
        <authorList>
            <person name="Yang X."/>
            <person name="Liu H."/>
            <person name="Ma Z."/>
            <person name="Zou Y."/>
            <person name="Zou M."/>
            <person name="Mao Y."/>
            <person name="Li X."/>
            <person name="Wang H."/>
            <person name="Chen T."/>
            <person name="Wang W."/>
            <person name="Yang R."/>
        </authorList>
    </citation>
    <scope>NUCLEOTIDE SEQUENCE [LARGE SCALE GENOMIC DNA]</scope>
    <source>
        <strain evidence="10">TTIB1903HZAU</strain>
        <tissue evidence="10">Muscle</tissue>
    </source>
</reference>
<dbReference type="SUPFAM" id="SSF54403">
    <property type="entry name" value="Cystatin/monellin"/>
    <property type="match status" value="2"/>
</dbReference>
<evidence type="ECO:0000256" key="7">
    <source>
        <dbReference type="SAM" id="MobiDB-lite"/>
    </source>
</evidence>
<dbReference type="SMART" id="SM00043">
    <property type="entry name" value="CY"/>
    <property type="match status" value="2"/>
</dbReference>
<evidence type="ECO:0000256" key="2">
    <source>
        <dbReference type="ARBA" id="ARBA00022525"/>
    </source>
</evidence>
<evidence type="ECO:0000313" key="10">
    <source>
        <dbReference type="EMBL" id="KAA0712518.1"/>
    </source>
</evidence>
<proteinExistence type="predicted"/>
<evidence type="ECO:0000256" key="6">
    <source>
        <dbReference type="ARBA" id="ARBA00023180"/>
    </source>
</evidence>
<dbReference type="Pfam" id="PF00031">
    <property type="entry name" value="Cystatin"/>
    <property type="match status" value="1"/>
</dbReference>
<evidence type="ECO:0000256" key="1">
    <source>
        <dbReference type="ARBA" id="ARBA00004613"/>
    </source>
</evidence>
<feature type="signal peptide" evidence="8">
    <location>
        <begin position="1"/>
        <end position="18"/>
    </location>
</feature>
<dbReference type="PROSITE" id="PS51530">
    <property type="entry name" value="CYSTATIN_FETUIN_B"/>
    <property type="match status" value="1"/>
</dbReference>
<comment type="caution">
    <text evidence="10">The sequence shown here is derived from an EMBL/GenBank/DDBJ whole genome shotgun (WGS) entry which is preliminary data.</text>
</comment>
<feature type="chain" id="PRO_5023032140" evidence="8">
    <location>
        <begin position="19"/>
        <end position="407"/>
    </location>
</feature>
<dbReference type="GO" id="GO:0004869">
    <property type="term" value="F:cysteine-type endopeptidase inhibitor activity"/>
    <property type="evidence" value="ECO:0007669"/>
    <property type="project" value="InterPro"/>
</dbReference>
<gene>
    <name evidence="10" type="ORF">E1301_Tti019086</name>
</gene>
<evidence type="ECO:0000256" key="5">
    <source>
        <dbReference type="ARBA" id="ARBA00023157"/>
    </source>
</evidence>
<keyword evidence="11" id="KW-1185">Reference proteome</keyword>
<dbReference type="InterPro" id="IPR025764">
    <property type="entry name" value="Cystatin_Fetuin_B"/>
</dbReference>
<dbReference type="Gene3D" id="3.10.450.10">
    <property type="match status" value="2"/>
</dbReference>
<dbReference type="PROSITE" id="PS01255">
    <property type="entry name" value="FETUIN_2"/>
    <property type="match status" value="1"/>
</dbReference>
<keyword evidence="5" id="KW-1015">Disulfide bond</keyword>
<dbReference type="OrthoDB" id="9941887at2759"/>
<dbReference type="PANTHER" id="PTHR13814:SF15">
    <property type="entry name" value="SI:CH211-262H13.5"/>
    <property type="match status" value="1"/>
</dbReference>
<feature type="compositionally biased region" description="Acidic residues" evidence="7">
    <location>
        <begin position="324"/>
        <end position="337"/>
    </location>
</feature>
<dbReference type="CDD" id="cd00042">
    <property type="entry name" value="CY"/>
    <property type="match status" value="1"/>
</dbReference>
<dbReference type="InterPro" id="IPR001363">
    <property type="entry name" value="Prot_inh_fetuin_CS"/>
</dbReference>
<dbReference type="InterPro" id="IPR046350">
    <property type="entry name" value="Cystatin_sf"/>
</dbReference>
<keyword evidence="6" id="KW-0325">Glycoprotein</keyword>
<name>A0A5A9NSR9_9TELE</name>
<dbReference type="GO" id="GO:0005615">
    <property type="term" value="C:extracellular space"/>
    <property type="evidence" value="ECO:0007669"/>
    <property type="project" value="InterPro"/>
</dbReference>
<evidence type="ECO:0000256" key="3">
    <source>
        <dbReference type="ARBA" id="ARBA00022729"/>
    </source>
</evidence>
<evidence type="ECO:0000259" key="9">
    <source>
        <dbReference type="PROSITE" id="PS51530"/>
    </source>
</evidence>
<dbReference type="InterPro" id="IPR050735">
    <property type="entry name" value="Kininogen_Fetuin_HRG"/>
</dbReference>
<dbReference type="AlphaFoldDB" id="A0A5A9NSR9"/>
<dbReference type="PANTHER" id="PTHR13814">
    <property type="entry name" value="FETUIN"/>
    <property type="match status" value="1"/>
</dbReference>
<sequence length="407" mass="45208">MLTLIWIILTTNLLCVHGTNLMHIPCDDKVVEKLSRLATTYINEDRKTGYKFALNRISNVQAHPQGPAGKVYYLDLDVLETKCHVLSPKSWKKCPLRPFMETQISGNCNTTVLHSPEGYSYLYSYDCTLFPDPPEKLQLTCPDCPLLLPVDSEEAMLSARTTLLKYNRQSTLPVSFTVDSITRASHQKSPVSASFVEYTIQECSISPFPEVLCEPGHKGKDPIGFCVGSVLRSDYSQQDVKVSCDIFRSQVHAVTPTHHNGKFTKLSKTSAHDMGVPYIPAPPFQNVKPASPLADPVYQVVPAEPRLHPVSDVALTKSSSESNESAETDSDSSEEVEGSVRVAKPPVNFRYVLPRQRRQTPTATTSPHTPIFLSVFPSIPSPFRSCPGVSQLHHCIKIIQKHYNSAQ</sequence>
<feature type="domain" description="Cystatin fetuin-B-type" evidence="9">
    <location>
        <begin position="15"/>
        <end position="128"/>
    </location>
</feature>
<evidence type="ECO:0000313" key="11">
    <source>
        <dbReference type="Proteomes" id="UP000324632"/>
    </source>
</evidence>
<accession>A0A5A9NSR9</accession>
<dbReference type="InterPro" id="IPR000010">
    <property type="entry name" value="Cystatin_dom"/>
</dbReference>
<dbReference type="Proteomes" id="UP000324632">
    <property type="component" value="Chromosome 14"/>
</dbReference>
<comment type="subcellular location">
    <subcellularLocation>
        <location evidence="1">Secreted</location>
    </subcellularLocation>
</comment>
<organism evidence="10 11">
    <name type="scientific">Triplophysa tibetana</name>
    <dbReference type="NCBI Taxonomy" id="1572043"/>
    <lineage>
        <taxon>Eukaryota</taxon>
        <taxon>Metazoa</taxon>
        <taxon>Chordata</taxon>
        <taxon>Craniata</taxon>
        <taxon>Vertebrata</taxon>
        <taxon>Euteleostomi</taxon>
        <taxon>Actinopterygii</taxon>
        <taxon>Neopterygii</taxon>
        <taxon>Teleostei</taxon>
        <taxon>Ostariophysi</taxon>
        <taxon>Cypriniformes</taxon>
        <taxon>Nemacheilidae</taxon>
        <taxon>Triplophysa</taxon>
    </lineage>
</organism>
<protein>
    <submittedName>
        <fullName evidence="10">Alpha-2-HS-glycoprotein Fetuin-A</fullName>
    </submittedName>
</protein>
<keyword evidence="4" id="KW-0677">Repeat</keyword>
<dbReference type="PROSITE" id="PS01254">
    <property type="entry name" value="FETUIN_1"/>
    <property type="match status" value="1"/>
</dbReference>